<dbReference type="PANTHER" id="PTHR15487">
    <property type="entry name" value="ADP-RIBOSYLATION FACTOR-LIKE PROTEIN 2-BINDING PROTEIN"/>
    <property type="match status" value="1"/>
</dbReference>
<dbReference type="AlphaFoldDB" id="A0AAJ7DWU3"/>
<keyword evidence="11 12" id="KW-0966">Cell projection</keyword>
<dbReference type="GO" id="GO:0005929">
    <property type="term" value="C:cilium"/>
    <property type="evidence" value="ECO:0007669"/>
    <property type="project" value="UniProtKB-UniRule"/>
</dbReference>
<dbReference type="GO" id="GO:0051457">
    <property type="term" value="P:maintenance of protein location in nucleus"/>
    <property type="evidence" value="ECO:0007669"/>
    <property type="project" value="TreeGrafter"/>
</dbReference>
<dbReference type="GO" id="GO:0005813">
    <property type="term" value="C:centrosome"/>
    <property type="evidence" value="ECO:0007669"/>
    <property type="project" value="UniProtKB-SubCell"/>
</dbReference>
<evidence type="ECO:0000256" key="3">
    <source>
        <dbReference type="ARBA" id="ARBA00004300"/>
    </source>
</evidence>
<evidence type="ECO:0000313" key="14">
    <source>
        <dbReference type="Proteomes" id="UP000695007"/>
    </source>
</evidence>
<evidence type="ECO:0000256" key="9">
    <source>
        <dbReference type="ARBA" id="ARBA00023212"/>
    </source>
</evidence>
<keyword evidence="14" id="KW-1185">Reference proteome</keyword>
<organism evidence="14 15">
    <name type="scientific">Ceratosolen solmsi marchali</name>
    <dbReference type="NCBI Taxonomy" id="326594"/>
    <lineage>
        <taxon>Eukaryota</taxon>
        <taxon>Metazoa</taxon>
        <taxon>Ecdysozoa</taxon>
        <taxon>Arthropoda</taxon>
        <taxon>Hexapoda</taxon>
        <taxon>Insecta</taxon>
        <taxon>Pterygota</taxon>
        <taxon>Neoptera</taxon>
        <taxon>Endopterygota</taxon>
        <taxon>Hymenoptera</taxon>
        <taxon>Apocrita</taxon>
        <taxon>Proctotrupomorpha</taxon>
        <taxon>Chalcidoidea</taxon>
        <taxon>Agaonidae</taxon>
        <taxon>Agaoninae</taxon>
        <taxon>Ceratosolen</taxon>
    </lineage>
</organism>
<dbReference type="PANTHER" id="PTHR15487:SF4">
    <property type="entry name" value="ADP-RIBOSYLATION FACTOR-LIKE PROTEIN 2-BINDING PROTEIN"/>
    <property type="match status" value="1"/>
</dbReference>
<evidence type="ECO:0000256" key="10">
    <source>
        <dbReference type="ARBA" id="ARBA00023242"/>
    </source>
</evidence>
<evidence type="ECO:0000256" key="2">
    <source>
        <dbReference type="ARBA" id="ARBA00004123"/>
    </source>
</evidence>
<keyword evidence="8 12" id="KW-0496">Mitochondrion</keyword>
<reference evidence="15" key="1">
    <citation type="submission" date="2025-08" db="UniProtKB">
        <authorList>
            <consortium name="RefSeq"/>
        </authorList>
    </citation>
    <scope>IDENTIFICATION</scope>
</reference>
<dbReference type="RefSeq" id="XP_011499306.1">
    <property type="nucleotide sequence ID" value="XM_011501004.1"/>
</dbReference>
<dbReference type="InterPro" id="IPR042541">
    <property type="entry name" value="BART_sf"/>
</dbReference>
<dbReference type="KEGG" id="csol:105363336"/>
<evidence type="ECO:0000256" key="12">
    <source>
        <dbReference type="RuleBase" id="RU367099"/>
    </source>
</evidence>
<keyword evidence="9 12" id="KW-0206">Cytoskeleton</keyword>
<feature type="domain" description="BART" evidence="13">
    <location>
        <begin position="28"/>
        <end position="140"/>
    </location>
</feature>
<dbReference type="GO" id="GO:0005634">
    <property type="term" value="C:nucleus"/>
    <property type="evidence" value="ECO:0007669"/>
    <property type="project" value="UniProtKB-SubCell"/>
</dbReference>
<evidence type="ECO:0000256" key="7">
    <source>
        <dbReference type="ARBA" id="ARBA00023069"/>
    </source>
</evidence>
<dbReference type="GO" id="GO:0005758">
    <property type="term" value="C:mitochondrial intermembrane space"/>
    <property type="evidence" value="ECO:0007669"/>
    <property type="project" value="UniProtKB-SubCell"/>
</dbReference>
<evidence type="ECO:0000256" key="4">
    <source>
        <dbReference type="ARBA" id="ARBA00009880"/>
    </source>
</evidence>
<gene>
    <name evidence="15" type="primary">LOC105363336</name>
</gene>
<dbReference type="Proteomes" id="UP000695007">
    <property type="component" value="Unplaced"/>
</dbReference>
<protein>
    <recommendedName>
        <fullName evidence="5 12">ADP-ribosylation factor-like protein 2-binding protein</fullName>
        <shortName evidence="12">ARF-like 2-binding protein</shortName>
    </recommendedName>
</protein>
<proteinExistence type="inferred from homology"/>
<dbReference type="Pfam" id="PF11527">
    <property type="entry name" value="ARL2_Bind_BART"/>
    <property type="match status" value="1"/>
</dbReference>
<comment type="function">
    <text evidence="12">Plays a role as an effector of the ADP-ribosylation factor-like protein 2, ARL2.</text>
</comment>
<dbReference type="InterPro" id="IPR038849">
    <property type="entry name" value="ARL2BP"/>
</dbReference>
<comment type="similarity">
    <text evidence="4 12">Belongs to the ARL2BP family.</text>
</comment>
<sequence length="157" mass="18712">MTQEVMDSLFAISNIEIQESHNNEDISFDKIIGHIEDILMENEFQSIQQYFLDNYWNIFEPIEENKLMYMEIFNDYNKRIDNYITTNLKKIIPNFSMDDFINELHKRRSKLDGEVFEILLTFTDFLAFKDLLLDYRAVKEGKVQDLSSGILIKSTKM</sequence>
<evidence type="ECO:0000256" key="11">
    <source>
        <dbReference type="ARBA" id="ARBA00023273"/>
    </source>
</evidence>
<dbReference type="InterPro" id="IPR023379">
    <property type="entry name" value="BART_dom"/>
</dbReference>
<evidence type="ECO:0000313" key="15">
    <source>
        <dbReference type="RefSeq" id="XP_011499306.1"/>
    </source>
</evidence>
<evidence type="ECO:0000256" key="1">
    <source>
        <dbReference type="ARBA" id="ARBA00004120"/>
    </source>
</evidence>
<comment type="subcellular location">
    <subcellularLocation>
        <location evidence="1 12">Cytoplasm</location>
        <location evidence="1 12">Cytoskeleton</location>
        <location evidence="1 12">Cilium basal body</location>
    </subcellularLocation>
    <subcellularLocation>
        <location evidence="3 12">Cytoplasm</location>
        <location evidence="3 12">Cytoskeleton</location>
        <location evidence="3 12">Microtubule organizing center</location>
        <location evidence="3 12">Centrosome</location>
    </subcellularLocation>
    <subcellularLocation>
        <location evidence="12">Cytoplasm</location>
    </subcellularLocation>
    <subcellularLocation>
        <location evidence="2 12">Nucleus</location>
    </subcellularLocation>
    <subcellularLocation>
        <location evidence="12">Mitochondrion intermembrane space</location>
    </subcellularLocation>
</comment>
<evidence type="ECO:0000259" key="13">
    <source>
        <dbReference type="Pfam" id="PF11527"/>
    </source>
</evidence>
<evidence type="ECO:0000256" key="5">
    <source>
        <dbReference type="ARBA" id="ARBA00014849"/>
    </source>
</evidence>
<evidence type="ECO:0000256" key="8">
    <source>
        <dbReference type="ARBA" id="ARBA00023128"/>
    </source>
</evidence>
<accession>A0AAJ7DWU3</accession>
<dbReference type="Gene3D" id="1.20.1520.10">
    <property type="entry name" value="ADP-ribosylation factor-like 2-binding protein, domain"/>
    <property type="match status" value="1"/>
</dbReference>
<keyword evidence="6 12" id="KW-0963">Cytoplasm</keyword>
<name>A0AAJ7DWU3_9HYME</name>
<keyword evidence="7 12" id="KW-0969">Cilium</keyword>
<evidence type="ECO:0000256" key="6">
    <source>
        <dbReference type="ARBA" id="ARBA00022490"/>
    </source>
</evidence>
<dbReference type="GeneID" id="105363336"/>
<keyword evidence="10 12" id="KW-0539">Nucleus</keyword>